<evidence type="ECO:0000313" key="5">
    <source>
        <dbReference type="EMBL" id="GBG29369.1"/>
    </source>
</evidence>
<organism evidence="5 6">
    <name type="scientific">Hondaea fermentalgiana</name>
    <dbReference type="NCBI Taxonomy" id="2315210"/>
    <lineage>
        <taxon>Eukaryota</taxon>
        <taxon>Sar</taxon>
        <taxon>Stramenopiles</taxon>
        <taxon>Bigyra</taxon>
        <taxon>Labyrinthulomycetes</taxon>
        <taxon>Thraustochytrida</taxon>
        <taxon>Thraustochytriidae</taxon>
        <taxon>Hondaea</taxon>
    </lineage>
</organism>
<sequence>MSYGANAVRRRLLSGTARRAAAANESLGVSHTGHAARQEAGEAGQLEHKFLRKPCGNEWHRAPVRQLPSVLERTRDAFIEARDHLLPKNYNVSVGPRYIEYVQWSMAAGVVGTTSGVISMQSLLMAVGLGQGAIPTAAALNWILKDGLGQLGGVLFASSVNQRFDAEPKRWRLKAAAILDASILLEVATPWFPQYFLPIASIANIGKNVGWLAASATRANIHRSFMREENLGDITGKAGSQTIASSVIGTGVGITVSSLVGSTTSTLLLTTAALSALHMTLLYKSLQTTDGTGRDAADRGMFSVSAKSRVSVVDQPYSESENVTRAFKGGHRLCIWAFSTRVNGLPQDSVRSSEFKVGDHHWRVECHPAGVRSEVAEYVSLFIRYLGPDDRVTAHWELRCVNKDPDRHKERRWVKNDTHNVFKKNNRWGWDKFMKKSLILEESEGFLHRDDCAIFEAGVMLNSMHKTLAKTELYKHTPPSTVSEDLVRILESGELSDVEFVLEDGTVRQRAHRQILAARSKVFARMFSGLYMEHKPSSEKSSNEIVIPDIDGQVFEELLYFLYSGKLKSDLFKYEREPKEKRKKRRRDGSTKTVENVAVVDADDSSQNHDGEVESGATVEVTASGESSVPLSACFDHFRFVIGLLQAADKYEVSALRATCELYLCKLVDAHSVVDLVMLADMYNAAELKTECLEYMAWHQPITITRRQINSLSKLLLVEIMKMSTADVATHDTQEKGAEPVNHLFVSSFIDFVSPDFDSIVAEYTKDELKLRLALFAASTKGERNELEKRLLGIVRNTRASNTPTSASRGGSSPQQEWRSSKRSSDRRAKRSVSSTNEDSPSPQTARPGDEPHE</sequence>
<comment type="similarity">
    <text evidence="1">Belongs to the RUS1 family.</text>
</comment>
<dbReference type="InterPro" id="IPR000210">
    <property type="entry name" value="BTB/POZ_dom"/>
</dbReference>
<name>A0A2R5GG99_9STRA</name>
<dbReference type="SUPFAM" id="SSF49599">
    <property type="entry name" value="TRAF domain-like"/>
    <property type="match status" value="1"/>
</dbReference>
<gene>
    <name evidence="5" type="ORF">FCC1311_055912</name>
</gene>
<dbReference type="OrthoDB" id="19606at2759"/>
<dbReference type="CDD" id="cd00121">
    <property type="entry name" value="MATH"/>
    <property type="match status" value="1"/>
</dbReference>
<feature type="compositionally biased region" description="Polar residues" evidence="2">
    <location>
        <begin position="798"/>
        <end position="818"/>
    </location>
</feature>
<feature type="region of interest" description="Disordered" evidence="2">
    <location>
        <begin position="798"/>
        <end position="854"/>
    </location>
</feature>
<evidence type="ECO:0000313" key="6">
    <source>
        <dbReference type="Proteomes" id="UP000241890"/>
    </source>
</evidence>
<dbReference type="SMART" id="SM00225">
    <property type="entry name" value="BTB"/>
    <property type="match status" value="1"/>
</dbReference>
<dbReference type="Pfam" id="PF04884">
    <property type="entry name" value="UVB_sens_prot"/>
    <property type="match status" value="1"/>
</dbReference>
<evidence type="ECO:0000259" key="4">
    <source>
        <dbReference type="PROSITE" id="PS50144"/>
    </source>
</evidence>
<dbReference type="CDD" id="cd14733">
    <property type="entry name" value="BACK"/>
    <property type="match status" value="1"/>
</dbReference>
<evidence type="ECO:0000256" key="1">
    <source>
        <dbReference type="ARBA" id="ARBA00007558"/>
    </source>
</evidence>
<dbReference type="InterPro" id="IPR011333">
    <property type="entry name" value="SKP1/BTB/POZ_sf"/>
</dbReference>
<dbReference type="InterPro" id="IPR008974">
    <property type="entry name" value="TRAF-like"/>
</dbReference>
<dbReference type="Proteomes" id="UP000241890">
    <property type="component" value="Unassembled WGS sequence"/>
</dbReference>
<feature type="compositionally biased region" description="Polar residues" evidence="2">
    <location>
        <begin position="836"/>
        <end position="845"/>
    </location>
</feature>
<dbReference type="Gene3D" id="2.60.210.10">
    <property type="entry name" value="Apoptosis, Tumor Necrosis Factor Receptor Associated Protein 2, Chain A"/>
    <property type="match status" value="1"/>
</dbReference>
<comment type="caution">
    <text evidence="5">The sequence shown here is derived from an EMBL/GenBank/DDBJ whole genome shotgun (WGS) entry which is preliminary data.</text>
</comment>
<dbReference type="Gene3D" id="3.30.710.10">
    <property type="entry name" value="Potassium Channel Kv1.1, Chain A"/>
    <property type="match status" value="1"/>
</dbReference>
<dbReference type="PROSITE" id="PS50144">
    <property type="entry name" value="MATH"/>
    <property type="match status" value="1"/>
</dbReference>
<dbReference type="Pfam" id="PF22486">
    <property type="entry name" value="MATH_2"/>
    <property type="match status" value="1"/>
</dbReference>
<dbReference type="PANTHER" id="PTHR12770:SF22">
    <property type="entry name" value="PROTEIN ROOT UVB SENSITIVE 1, CHLOROPLASTIC"/>
    <property type="match status" value="1"/>
</dbReference>
<dbReference type="InterPro" id="IPR006968">
    <property type="entry name" value="RUS_fam"/>
</dbReference>
<reference evidence="5 6" key="1">
    <citation type="submission" date="2017-12" db="EMBL/GenBank/DDBJ databases">
        <title>Sequencing, de novo assembly and annotation of complete genome of a new Thraustochytrid species, strain FCC1311.</title>
        <authorList>
            <person name="Sedici K."/>
            <person name="Godart F."/>
            <person name="Aiese Cigliano R."/>
            <person name="Sanseverino W."/>
            <person name="Barakat M."/>
            <person name="Ortet P."/>
            <person name="Marechal E."/>
            <person name="Cagnac O."/>
            <person name="Amato A."/>
        </authorList>
    </citation>
    <scope>NUCLEOTIDE SEQUENCE [LARGE SCALE GENOMIC DNA]</scope>
</reference>
<dbReference type="Pfam" id="PF00651">
    <property type="entry name" value="BTB"/>
    <property type="match status" value="1"/>
</dbReference>
<feature type="domain" description="MATH" evidence="4">
    <location>
        <begin position="328"/>
        <end position="459"/>
    </location>
</feature>
<dbReference type="PROSITE" id="PS50097">
    <property type="entry name" value="BTB"/>
    <property type="match status" value="1"/>
</dbReference>
<dbReference type="InterPro" id="IPR054549">
    <property type="entry name" value="UVB_sens_RUS_dom"/>
</dbReference>
<dbReference type="InterPro" id="IPR002083">
    <property type="entry name" value="MATH/TRAF_dom"/>
</dbReference>
<protein>
    <submittedName>
        <fullName evidence="5">BTB/POZ and MATH domain-containing protein 3</fullName>
    </submittedName>
</protein>
<dbReference type="InParanoid" id="A0A2R5GG99"/>
<dbReference type="SUPFAM" id="SSF54695">
    <property type="entry name" value="POZ domain"/>
    <property type="match status" value="1"/>
</dbReference>
<evidence type="ECO:0000259" key="3">
    <source>
        <dbReference type="PROSITE" id="PS50097"/>
    </source>
</evidence>
<dbReference type="EMBL" id="BEYU01000056">
    <property type="protein sequence ID" value="GBG29369.1"/>
    <property type="molecule type" value="Genomic_DNA"/>
</dbReference>
<dbReference type="CDD" id="cd18186">
    <property type="entry name" value="BTB_POZ_ZBTB_KLHL-like"/>
    <property type="match status" value="1"/>
</dbReference>
<accession>A0A2R5GG99</accession>
<dbReference type="PANTHER" id="PTHR12770">
    <property type="entry name" value="RUS1 FAMILY PROTEIN C16ORF58"/>
    <property type="match status" value="1"/>
</dbReference>
<dbReference type="AlphaFoldDB" id="A0A2R5GG99"/>
<evidence type="ECO:0000256" key="2">
    <source>
        <dbReference type="SAM" id="MobiDB-lite"/>
    </source>
</evidence>
<keyword evidence="6" id="KW-1185">Reference proteome</keyword>
<feature type="domain" description="BTB" evidence="3">
    <location>
        <begin position="496"/>
        <end position="571"/>
    </location>
</feature>
<proteinExistence type="inferred from homology"/>